<comment type="pathway">
    <text evidence="7">Isoprenoid biosynthesis; isopentenyl diphosphate biosynthesis via DXP pathway; isopentenyl diphosphate from 1-deoxy-D-xylulose 5-phosphate: step 5/6.</text>
</comment>
<dbReference type="Gene3D" id="3.30.413.10">
    <property type="entry name" value="Sulfite Reductase Hemoprotein, domain 1"/>
    <property type="match status" value="1"/>
</dbReference>
<dbReference type="GO" id="GO:0005506">
    <property type="term" value="F:iron ion binding"/>
    <property type="evidence" value="ECO:0007669"/>
    <property type="project" value="InterPro"/>
</dbReference>
<dbReference type="InterPro" id="IPR011005">
    <property type="entry name" value="Dihydropteroate_synth-like_sf"/>
</dbReference>
<sequence>MGHYAFRDINRRKSRQIHVGSVAIGGDAPISVQTMTNTVTADAKATIDQIRRVEEAGADLVRVSCPDEDSTAAMKAICKAATIPIIADIHFHYKRAIEAAEAGAACLRINPGNIGSAARVKEVVKAAKDHGCSIRIGVNAGSLENELMEKYGEPCPEAMVESALKHVAILEENDFREYKISVKASDAFLAVASYKALAEAVDCPLHLGITEAGGMISGTVKSAIGIGNLLWAGIGDTIRVSLSAPPEEEVRVGFDILKSLGLRSRGVNIISCPSCARQGFDVINTVKTLEDRLKHITTPMSLSIIGCVVNGPGEALGTDIGFTGGGAGKGHGQIYLNGAPVYRIENGDLIDHVVDLCEKKAAEIEATHNQAAE</sequence>
<dbReference type="NCBIfam" id="NF001540">
    <property type="entry name" value="PRK00366.1"/>
    <property type="match status" value="1"/>
</dbReference>
<dbReference type="SUPFAM" id="SSF51395">
    <property type="entry name" value="FMN-linked oxidoreductases"/>
    <property type="match status" value="1"/>
</dbReference>
<evidence type="ECO:0000313" key="11">
    <source>
        <dbReference type="Proteomes" id="UP000570514"/>
    </source>
</evidence>
<feature type="binding site" evidence="7">
    <location>
        <position position="275"/>
    </location>
    <ligand>
        <name>[4Fe-4S] cluster</name>
        <dbReference type="ChEBI" id="CHEBI:49883"/>
    </ligand>
</feature>
<dbReference type="Proteomes" id="UP000570514">
    <property type="component" value="Unassembled WGS sequence"/>
</dbReference>
<feature type="binding site" evidence="7">
    <location>
        <position position="314"/>
    </location>
    <ligand>
        <name>[4Fe-4S] cluster</name>
        <dbReference type="ChEBI" id="CHEBI:49883"/>
    </ligand>
</feature>
<dbReference type="GO" id="GO:0051539">
    <property type="term" value="F:4 iron, 4 sulfur cluster binding"/>
    <property type="evidence" value="ECO:0007669"/>
    <property type="project" value="UniProtKB-UniRule"/>
</dbReference>
<dbReference type="SUPFAM" id="SSF56014">
    <property type="entry name" value="Nitrite and sulphite reductase 4Fe-4S domain-like"/>
    <property type="match status" value="1"/>
</dbReference>
<evidence type="ECO:0000256" key="7">
    <source>
        <dbReference type="HAMAP-Rule" id="MF_00159"/>
    </source>
</evidence>
<dbReference type="HAMAP" id="MF_00159">
    <property type="entry name" value="IspG"/>
    <property type="match status" value="1"/>
</dbReference>
<dbReference type="GO" id="GO:0016114">
    <property type="term" value="P:terpenoid biosynthetic process"/>
    <property type="evidence" value="ECO:0007669"/>
    <property type="project" value="InterPro"/>
</dbReference>
<proteinExistence type="inferred from homology"/>
<evidence type="ECO:0000256" key="1">
    <source>
        <dbReference type="ARBA" id="ARBA00022485"/>
    </source>
</evidence>
<evidence type="ECO:0000256" key="5">
    <source>
        <dbReference type="ARBA" id="ARBA00023014"/>
    </source>
</evidence>
<feature type="binding site" evidence="7">
    <location>
        <position position="272"/>
    </location>
    <ligand>
        <name>[4Fe-4S] cluster</name>
        <dbReference type="ChEBI" id="CHEBI:49883"/>
    </ligand>
</feature>
<protein>
    <recommendedName>
        <fullName evidence="7">4-hydroxy-3-methylbut-2-en-1-yl diphosphate synthase (flavodoxin)</fullName>
        <ecNumber evidence="7">1.17.7.3</ecNumber>
    </recommendedName>
    <alternativeName>
        <fullName evidence="7">1-hydroxy-2-methyl-2-(E)-butenyl 4-diphosphate synthase</fullName>
    </alternativeName>
</protein>
<dbReference type="InterPro" id="IPR016425">
    <property type="entry name" value="IspG_bac"/>
</dbReference>
<dbReference type="InterPro" id="IPR045854">
    <property type="entry name" value="NO2/SO3_Rdtase_4Fe4S_sf"/>
</dbReference>
<dbReference type="EC" id="1.17.7.3" evidence="7"/>
<evidence type="ECO:0000256" key="4">
    <source>
        <dbReference type="ARBA" id="ARBA00023004"/>
    </source>
</evidence>
<accession>A0A846N4I2</accession>
<dbReference type="FunFam" id="3.20.20.20:FF:000001">
    <property type="entry name" value="4-hydroxy-3-methylbut-2-en-1-yl diphosphate synthase (flavodoxin)"/>
    <property type="match status" value="1"/>
</dbReference>
<keyword evidence="1 7" id="KW-0004">4Fe-4S</keyword>
<dbReference type="UniPathway" id="UPA00056">
    <property type="reaction ID" value="UER00096"/>
</dbReference>
<dbReference type="EMBL" id="JAASRM010000001">
    <property type="protein sequence ID" value="NIK89997.1"/>
    <property type="molecule type" value="Genomic_DNA"/>
</dbReference>
<dbReference type="Gene3D" id="3.20.20.20">
    <property type="entry name" value="Dihydropteroate synthase-like"/>
    <property type="match status" value="1"/>
</dbReference>
<dbReference type="GO" id="GO:0019288">
    <property type="term" value="P:isopentenyl diphosphate biosynthetic process, methylerythritol 4-phosphate pathway"/>
    <property type="evidence" value="ECO:0007669"/>
    <property type="project" value="UniProtKB-UniRule"/>
</dbReference>
<evidence type="ECO:0000259" key="8">
    <source>
        <dbReference type="Pfam" id="PF04551"/>
    </source>
</evidence>
<dbReference type="PIRSF" id="PIRSF004640">
    <property type="entry name" value="IspG"/>
    <property type="match status" value="1"/>
</dbReference>
<dbReference type="PANTHER" id="PTHR30454">
    <property type="entry name" value="4-HYDROXY-3-METHYLBUT-2-EN-1-YL DIPHOSPHATE SYNTHASE"/>
    <property type="match status" value="1"/>
</dbReference>
<dbReference type="NCBIfam" id="TIGR00612">
    <property type="entry name" value="ispG_gcpE"/>
    <property type="match status" value="1"/>
</dbReference>
<dbReference type="RefSeq" id="WP_167084165.1">
    <property type="nucleotide sequence ID" value="NZ_BAAADC010000001.1"/>
</dbReference>
<keyword evidence="4 7" id="KW-0408">Iron</keyword>
<name>A0A846N4I2_9PROT</name>
<feature type="binding site" evidence="7">
    <location>
        <position position="307"/>
    </location>
    <ligand>
        <name>[4Fe-4S] cluster</name>
        <dbReference type="ChEBI" id="CHEBI:49883"/>
    </ligand>
</feature>
<organism evidence="10 11">
    <name type="scientific">Rhizomicrobium palustre</name>
    <dbReference type="NCBI Taxonomy" id="189966"/>
    <lineage>
        <taxon>Bacteria</taxon>
        <taxon>Pseudomonadati</taxon>
        <taxon>Pseudomonadota</taxon>
        <taxon>Alphaproteobacteria</taxon>
        <taxon>Micropepsales</taxon>
        <taxon>Micropepsaceae</taxon>
        <taxon>Rhizomicrobium</taxon>
    </lineage>
</organism>
<keyword evidence="5 7" id="KW-0411">Iron-sulfur</keyword>
<dbReference type="GO" id="GO:0141197">
    <property type="term" value="F:4-hydroxy-3-methylbut-2-enyl-diphosphate synthase activity (flavodoxin)"/>
    <property type="evidence" value="ECO:0007669"/>
    <property type="project" value="UniProtKB-EC"/>
</dbReference>
<evidence type="ECO:0000313" key="10">
    <source>
        <dbReference type="EMBL" id="NIK89997.1"/>
    </source>
</evidence>
<dbReference type="AlphaFoldDB" id="A0A846N4I2"/>
<dbReference type="Pfam" id="PF04551">
    <property type="entry name" value="GcpE"/>
    <property type="match status" value="1"/>
</dbReference>
<comment type="caution">
    <text evidence="10">The sequence shown here is derived from an EMBL/GenBank/DDBJ whole genome shotgun (WGS) entry which is preliminary data.</text>
</comment>
<dbReference type="GO" id="GO:0046429">
    <property type="term" value="F:4-hydroxy-3-methylbut-2-en-1-yl diphosphate synthase activity (ferredoxin)"/>
    <property type="evidence" value="ECO:0007669"/>
    <property type="project" value="UniProtKB-UniRule"/>
</dbReference>
<keyword evidence="11" id="KW-1185">Reference proteome</keyword>
<evidence type="ECO:0000259" key="9">
    <source>
        <dbReference type="Pfam" id="PF26540"/>
    </source>
</evidence>
<reference evidence="10 11" key="1">
    <citation type="submission" date="2020-03" db="EMBL/GenBank/DDBJ databases">
        <title>Genomic Encyclopedia of Type Strains, Phase IV (KMG-IV): sequencing the most valuable type-strain genomes for metagenomic binning, comparative biology and taxonomic classification.</title>
        <authorList>
            <person name="Goeker M."/>
        </authorList>
    </citation>
    <scope>NUCLEOTIDE SEQUENCE [LARGE SCALE GENOMIC DNA]</scope>
    <source>
        <strain evidence="10 11">DSM 19867</strain>
    </source>
</reference>
<dbReference type="InterPro" id="IPR004588">
    <property type="entry name" value="IspG_bac-typ"/>
</dbReference>
<dbReference type="InterPro" id="IPR058578">
    <property type="entry name" value="IspG_TIM"/>
</dbReference>
<comment type="similarity">
    <text evidence="7">Belongs to the IspG family.</text>
</comment>
<keyword evidence="2 7" id="KW-0479">Metal-binding</keyword>
<feature type="domain" description="IspG TIM-barrel" evidence="8">
    <location>
        <begin position="14"/>
        <end position="253"/>
    </location>
</feature>
<dbReference type="PANTHER" id="PTHR30454:SF0">
    <property type="entry name" value="4-HYDROXY-3-METHYLBUT-2-EN-1-YL DIPHOSPHATE SYNTHASE (FERREDOXIN), CHLOROPLASTIC"/>
    <property type="match status" value="1"/>
</dbReference>
<dbReference type="InterPro" id="IPR058579">
    <property type="entry name" value="IspG_C"/>
</dbReference>
<comment type="cofactor">
    <cofactor evidence="7">
        <name>[4Fe-4S] cluster</name>
        <dbReference type="ChEBI" id="CHEBI:49883"/>
    </cofactor>
    <text evidence="7">Binds 1 [4Fe-4S] cluster.</text>
</comment>
<dbReference type="Pfam" id="PF26540">
    <property type="entry name" value="GcpE_C"/>
    <property type="match status" value="1"/>
</dbReference>
<keyword evidence="3 7" id="KW-0560">Oxidoreductase</keyword>
<comment type="function">
    <text evidence="7">Converts 2C-methyl-D-erythritol 2,4-cyclodiphosphate (ME-2,4cPP) into 1-hydroxy-2-methyl-2-(E)-butenyl 4-diphosphate.</text>
</comment>
<evidence type="ECO:0000256" key="6">
    <source>
        <dbReference type="ARBA" id="ARBA00023229"/>
    </source>
</evidence>
<gene>
    <name evidence="7" type="primary">ispG</name>
    <name evidence="10" type="ORF">FHS83_003315</name>
</gene>
<feature type="domain" description="IspG C-terminal" evidence="9">
    <location>
        <begin position="268"/>
        <end position="358"/>
    </location>
</feature>
<keyword evidence="6 7" id="KW-0414">Isoprene biosynthesis</keyword>
<evidence type="ECO:0000256" key="3">
    <source>
        <dbReference type="ARBA" id="ARBA00023002"/>
    </source>
</evidence>
<comment type="catalytic activity">
    <reaction evidence="7">
        <text>(2E)-4-hydroxy-3-methylbut-2-enyl diphosphate + oxidized [flavodoxin] + H2O + 2 H(+) = 2-C-methyl-D-erythritol 2,4-cyclic diphosphate + reduced [flavodoxin]</text>
        <dbReference type="Rhea" id="RHEA:43604"/>
        <dbReference type="Rhea" id="RHEA-COMP:10622"/>
        <dbReference type="Rhea" id="RHEA-COMP:10623"/>
        <dbReference type="ChEBI" id="CHEBI:15377"/>
        <dbReference type="ChEBI" id="CHEBI:15378"/>
        <dbReference type="ChEBI" id="CHEBI:57618"/>
        <dbReference type="ChEBI" id="CHEBI:58210"/>
        <dbReference type="ChEBI" id="CHEBI:58483"/>
        <dbReference type="ChEBI" id="CHEBI:128753"/>
        <dbReference type="EC" id="1.17.7.3"/>
    </reaction>
</comment>
<evidence type="ECO:0000256" key="2">
    <source>
        <dbReference type="ARBA" id="ARBA00022723"/>
    </source>
</evidence>